<organism evidence="10 11">
    <name type="scientific">Geosmithia morbida</name>
    <dbReference type="NCBI Taxonomy" id="1094350"/>
    <lineage>
        <taxon>Eukaryota</taxon>
        <taxon>Fungi</taxon>
        <taxon>Dikarya</taxon>
        <taxon>Ascomycota</taxon>
        <taxon>Pezizomycotina</taxon>
        <taxon>Sordariomycetes</taxon>
        <taxon>Hypocreomycetidae</taxon>
        <taxon>Hypocreales</taxon>
        <taxon>Bionectriaceae</taxon>
        <taxon>Geosmithia</taxon>
    </lineage>
</organism>
<dbReference type="InterPro" id="IPR019826">
    <property type="entry name" value="Carboxylesterase_B_AS"/>
</dbReference>
<dbReference type="EMBL" id="JAANYQ010000011">
    <property type="protein sequence ID" value="KAF4121703.1"/>
    <property type="molecule type" value="Genomic_DNA"/>
</dbReference>
<dbReference type="InterPro" id="IPR029058">
    <property type="entry name" value="AB_hydrolase_fold"/>
</dbReference>
<evidence type="ECO:0000256" key="6">
    <source>
        <dbReference type="ARBA" id="ARBA00023098"/>
    </source>
</evidence>
<keyword evidence="6" id="KW-0443">Lipid metabolism</keyword>
<evidence type="ECO:0000256" key="3">
    <source>
        <dbReference type="ARBA" id="ARBA00022525"/>
    </source>
</evidence>
<keyword evidence="3" id="KW-0964">Secreted</keyword>
<gene>
    <name evidence="10" type="ORF">GMORB2_1542</name>
</gene>
<dbReference type="GO" id="GO:0006629">
    <property type="term" value="P:lipid metabolic process"/>
    <property type="evidence" value="ECO:0007669"/>
    <property type="project" value="UniProtKB-KW"/>
</dbReference>
<dbReference type="Pfam" id="PF00135">
    <property type="entry name" value="COesterase"/>
    <property type="match status" value="1"/>
</dbReference>
<dbReference type="RefSeq" id="XP_035320355.1">
    <property type="nucleotide sequence ID" value="XM_035463524.1"/>
</dbReference>
<dbReference type="InterPro" id="IPR002018">
    <property type="entry name" value="CarbesteraseB"/>
</dbReference>
<name>A0A9P4YRC8_9HYPO</name>
<evidence type="ECO:0000259" key="9">
    <source>
        <dbReference type="Pfam" id="PF00135"/>
    </source>
</evidence>
<feature type="domain" description="Carboxylesterase type B" evidence="9">
    <location>
        <begin position="43"/>
        <end position="548"/>
    </location>
</feature>
<keyword evidence="11" id="KW-1185">Reference proteome</keyword>
<evidence type="ECO:0000256" key="2">
    <source>
        <dbReference type="ARBA" id="ARBA00005964"/>
    </source>
</evidence>
<dbReference type="PROSITE" id="PS00122">
    <property type="entry name" value="CARBOXYLESTERASE_B_1"/>
    <property type="match status" value="1"/>
</dbReference>
<evidence type="ECO:0000256" key="7">
    <source>
        <dbReference type="ARBA" id="ARBA00023180"/>
    </source>
</evidence>
<dbReference type="GO" id="GO:0016787">
    <property type="term" value="F:hydrolase activity"/>
    <property type="evidence" value="ECO:0007669"/>
    <property type="project" value="UniProtKB-KW"/>
</dbReference>
<comment type="subcellular location">
    <subcellularLocation>
        <location evidence="1">Secreted</location>
    </subcellularLocation>
</comment>
<dbReference type="PANTHER" id="PTHR11559">
    <property type="entry name" value="CARBOXYLESTERASE"/>
    <property type="match status" value="1"/>
</dbReference>
<keyword evidence="5 8" id="KW-0378">Hydrolase</keyword>
<evidence type="ECO:0000256" key="5">
    <source>
        <dbReference type="ARBA" id="ARBA00022801"/>
    </source>
</evidence>
<dbReference type="GO" id="GO:0005576">
    <property type="term" value="C:extracellular region"/>
    <property type="evidence" value="ECO:0007669"/>
    <property type="project" value="UniProtKB-SubCell"/>
</dbReference>
<dbReference type="GeneID" id="55967772"/>
<evidence type="ECO:0000256" key="4">
    <source>
        <dbReference type="ARBA" id="ARBA00022729"/>
    </source>
</evidence>
<dbReference type="SUPFAM" id="SSF53474">
    <property type="entry name" value="alpha/beta-Hydrolases"/>
    <property type="match status" value="1"/>
</dbReference>
<dbReference type="Proteomes" id="UP000749293">
    <property type="component" value="Unassembled WGS sequence"/>
</dbReference>
<dbReference type="OrthoDB" id="408631at2759"/>
<keyword evidence="4 8" id="KW-0732">Signal</keyword>
<proteinExistence type="inferred from homology"/>
<evidence type="ECO:0000313" key="11">
    <source>
        <dbReference type="Proteomes" id="UP000749293"/>
    </source>
</evidence>
<keyword evidence="7" id="KW-0325">Glycoprotein</keyword>
<evidence type="ECO:0000256" key="1">
    <source>
        <dbReference type="ARBA" id="ARBA00004613"/>
    </source>
</evidence>
<feature type="signal peptide" evidence="8">
    <location>
        <begin position="1"/>
        <end position="18"/>
    </location>
</feature>
<reference evidence="10" key="1">
    <citation type="submission" date="2020-03" db="EMBL/GenBank/DDBJ databases">
        <title>Site-based positive gene gene selection in Geosmithia morbida across the United States reveals a broad range of putative effectors and factors for local host and environmental adapation.</title>
        <authorList>
            <person name="Onufrak A."/>
            <person name="Murdoch R.W."/>
            <person name="Gazis R."/>
            <person name="Huff M."/>
            <person name="Staton M."/>
            <person name="Klingeman W."/>
            <person name="Hadziabdic D."/>
        </authorList>
    </citation>
    <scope>NUCLEOTIDE SEQUENCE</scope>
    <source>
        <strain evidence="10">1262</strain>
    </source>
</reference>
<comment type="caution">
    <text evidence="10">The sequence shown here is derived from an EMBL/GenBank/DDBJ whole genome shotgun (WGS) entry which is preliminary data.</text>
</comment>
<dbReference type="InterPro" id="IPR050309">
    <property type="entry name" value="Type-B_Carboxylest/Lipase"/>
</dbReference>
<dbReference type="FunFam" id="3.40.50.1820:FF:000213">
    <property type="entry name" value="Carboxylic ester hydrolase"/>
    <property type="match status" value="1"/>
</dbReference>
<evidence type="ECO:0000313" key="10">
    <source>
        <dbReference type="EMBL" id="KAF4121703.1"/>
    </source>
</evidence>
<evidence type="ECO:0000256" key="8">
    <source>
        <dbReference type="RuleBase" id="RU361235"/>
    </source>
</evidence>
<dbReference type="AlphaFoldDB" id="A0A9P4YRC8"/>
<comment type="similarity">
    <text evidence="2 8">Belongs to the type-B carboxylesterase/lipase family.</text>
</comment>
<dbReference type="Gene3D" id="3.40.50.1820">
    <property type="entry name" value="alpha/beta hydrolase"/>
    <property type="match status" value="1"/>
</dbReference>
<protein>
    <recommendedName>
        <fullName evidence="8">Carboxylic ester hydrolase</fullName>
        <ecNumber evidence="8">3.1.1.-</ecNumber>
    </recommendedName>
</protein>
<dbReference type="EC" id="3.1.1.-" evidence="8"/>
<sequence length="582" mass="63053">MKLMRSLWVLGAVAVAGAGAFPAAGPDTTADSPELEGRDILSTTVDTPAGTIVGARLLGVDSFRGIPYAESPAGKQRLKPPKRLQTKLDNFDAKGIAPSCPQMLLSSSSDDIISKIGSFALQLPLFKPLTDPIQGQEDCLSVTVQRPSDAKEGDDLPVLYWMYGGAFELGSTNVYDAASMLRQASRQGQPFIFVAVNYRVAGWGFLPGAEVLADGSANLGLLDQRMGLEWVADNIASFGGDPTKVTIWGESAGSISVFDQMALYGGDVSYKGKPLFRGAIMNSGSIIPAEPVDGPKGQAVYDTVVEAAGCSGADDTLECLRDVDYDTLMDAINTLPAFIGYSSVALSFLPRPDGRVLPDSPDVLASSGRYHAVPMIIGDQEDEGTILSLFQSNTTKTDEDIVDYLSTNYFHGASDETLTALVSSYEDTKAMGSPFRTGILNELYPGFKRLAAILGDLVFTLTRRYFLDLATSANPETPAWSYLASYYHNTPVIGTCHASDIAQFFFNAIPDPAGMAHRTYYYNFINNLDPNVGNDDHPHWPQWSENRELLWFENLVKVGYLDDDFREDSARIISENAAELHI</sequence>
<accession>A0A9P4YRC8</accession>
<feature type="chain" id="PRO_5040533269" description="Carboxylic ester hydrolase" evidence="8">
    <location>
        <begin position="19"/>
        <end position="582"/>
    </location>
</feature>